<comment type="caution">
    <text evidence="1">The sequence shown here is derived from an EMBL/GenBank/DDBJ whole genome shotgun (WGS) entry which is preliminary data.</text>
</comment>
<gene>
    <name evidence="1" type="ORF">DCAF_LOCUS24572</name>
</gene>
<evidence type="ECO:0008006" key="3">
    <source>
        <dbReference type="Google" id="ProtNLM"/>
    </source>
</evidence>
<dbReference type="Proteomes" id="UP001314170">
    <property type="component" value="Unassembled WGS sequence"/>
</dbReference>
<accession>A0AAV1SLA4</accession>
<organism evidence="1 2">
    <name type="scientific">Dovyalis caffra</name>
    <dbReference type="NCBI Taxonomy" id="77055"/>
    <lineage>
        <taxon>Eukaryota</taxon>
        <taxon>Viridiplantae</taxon>
        <taxon>Streptophyta</taxon>
        <taxon>Embryophyta</taxon>
        <taxon>Tracheophyta</taxon>
        <taxon>Spermatophyta</taxon>
        <taxon>Magnoliopsida</taxon>
        <taxon>eudicotyledons</taxon>
        <taxon>Gunneridae</taxon>
        <taxon>Pentapetalae</taxon>
        <taxon>rosids</taxon>
        <taxon>fabids</taxon>
        <taxon>Malpighiales</taxon>
        <taxon>Salicaceae</taxon>
        <taxon>Flacourtieae</taxon>
        <taxon>Dovyalis</taxon>
    </lineage>
</organism>
<name>A0AAV1SLA4_9ROSI</name>
<proteinExistence type="predicted"/>
<protein>
    <recommendedName>
        <fullName evidence="3">Mitochondrial pyruvate carrier</fullName>
    </recommendedName>
</protein>
<dbReference type="AlphaFoldDB" id="A0AAV1SLA4"/>
<evidence type="ECO:0000313" key="2">
    <source>
        <dbReference type="Proteomes" id="UP001314170"/>
    </source>
</evidence>
<sequence length="82" mass="9247">MALFNELIEQNIKSFASSLASQHFIHQTSLVACGPLHPTYLDMIESCTDNSQLRFRARNPGQIVVQNETMNGLLWWPDGLTV</sequence>
<reference evidence="1 2" key="1">
    <citation type="submission" date="2024-01" db="EMBL/GenBank/DDBJ databases">
        <authorList>
            <person name="Waweru B."/>
        </authorList>
    </citation>
    <scope>NUCLEOTIDE SEQUENCE [LARGE SCALE GENOMIC DNA]</scope>
</reference>
<keyword evidence="2" id="KW-1185">Reference proteome</keyword>
<evidence type="ECO:0000313" key="1">
    <source>
        <dbReference type="EMBL" id="CAK7353130.1"/>
    </source>
</evidence>
<dbReference type="EMBL" id="CAWUPB010001194">
    <property type="protein sequence ID" value="CAK7353130.1"/>
    <property type="molecule type" value="Genomic_DNA"/>
</dbReference>